<proteinExistence type="inferred from homology"/>
<evidence type="ECO:0000256" key="1">
    <source>
        <dbReference type="ARBA" id="ARBA00007409"/>
    </source>
</evidence>
<dbReference type="SUPFAM" id="SSF47616">
    <property type="entry name" value="GST C-terminal domain-like"/>
    <property type="match status" value="1"/>
</dbReference>
<protein>
    <recommendedName>
        <fullName evidence="2">GST N-terminal domain-containing protein</fullName>
    </recommendedName>
</protein>
<dbReference type="InterPro" id="IPR036249">
    <property type="entry name" value="Thioredoxin-like_sf"/>
</dbReference>
<gene>
    <name evidence="3" type="ORF">NKR23_g7826</name>
</gene>
<dbReference type="PROSITE" id="PS50404">
    <property type="entry name" value="GST_NTER"/>
    <property type="match status" value="1"/>
</dbReference>
<dbReference type="Pfam" id="PF13409">
    <property type="entry name" value="GST_N_2"/>
    <property type="match status" value="1"/>
</dbReference>
<comment type="caution">
    <text evidence="3">The sequence shown here is derived from an EMBL/GenBank/DDBJ whole genome shotgun (WGS) entry which is preliminary data.</text>
</comment>
<dbReference type="InterPro" id="IPR036282">
    <property type="entry name" value="Glutathione-S-Trfase_C_sf"/>
</dbReference>
<dbReference type="Gene3D" id="1.20.1050.10">
    <property type="match status" value="1"/>
</dbReference>
<evidence type="ECO:0000313" key="3">
    <source>
        <dbReference type="EMBL" id="KAJ9141758.1"/>
    </source>
</evidence>
<dbReference type="AlphaFoldDB" id="A0AA38R9S7"/>
<accession>A0AA38R9S7</accession>
<dbReference type="CDD" id="cd03194">
    <property type="entry name" value="GST_C_3"/>
    <property type="match status" value="1"/>
</dbReference>
<dbReference type="SUPFAM" id="SSF52833">
    <property type="entry name" value="Thioredoxin-like"/>
    <property type="match status" value="1"/>
</dbReference>
<dbReference type="PANTHER" id="PTHR42673:SF4">
    <property type="entry name" value="MALEYLACETOACETATE ISOMERASE"/>
    <property type="match status" value="1"/>
</dbReference>
<reference evidence="3" key="1">
    <citation type="submission" date="2022-07" db="EMBL/GenBank/DDBJ databases">
        <title>Fungi with potential for degradation of polypropylene.</title>
        <authorList>
            <person name="Gostincar C."/>
        </authorList>
    </citation>
    <scope>NUCLEOTIDE SEQUENCE</scope>
    <source>
        <strain evidence="3">EXF-13308</strain>
    </source>
</reference>
<dbReference type="PANTHER" id="PTHR42673">
    <property type="entry name" value="MALEYLACETOACETATE ISOMERASE"/>
    <property type="match status" value="1"/>
</dbReference>
<dbReference type="Proteomes" id="UP001174694">
    <property type="component" value="Unassembled WGS sequence"/>
</dbReference>
<dbReference type="GO" id="GO:0006559">
    <property type="term" value="P:L-phenylalanine catabolic process"/>
    <property type="evidence" value="ECO:0007669"/>
    <property type="project" value="TreeGrafter"/>
</dbReference>
<dbReference type="GO" id="GO:0006749">
    <property type="term" value="P:glutathione metabolic process"/>
    <property type="evidence" value="ECO:0007669"/>
    <property type="project" value="TreeGrafter"/>
</dbReference>
<feature type="domain" description="GST N-terminal" evidence="2">
    <location>
        <begin position="3"/>
        <end position="93"/>
    </location>
</feature>
<dbReference type="SFLD" id="SFLDS00019">
    <property type="entry name" value="Glutathione_Transferase_(cytos"/>
    <property type="match status" value="1"/>
</dbReference>
<evidence type="ECO:0000259" key="2">
    <source>
        <dbReference type="PROSITE" id="PS50404"/>
    </source>
</evidence>
<comment type="similarity">
    <text evidence="1">Belongs to the GST superfamily.</text>
</comment>
<dbReference type="EMBL" id="JANBVO010000025">
    <property type="protein sequence ID" value="KAJ9141758.1"/>
    <property type="molecule type" value="Genomic_DNA"/>
</dbReference>
<dbReference type="InterPro" id="IPR004045">
    <property type="entry name" value="Glutathione_S-Trfase_N"/>
</dbReference>
<name>A0AA38R9S7_9PEZI</name>
<evidence type="ECO:0000313" key="4">
    <source>
        <dbReference type="Proteomes" id="UP001174694"/>
    </source>
</evidence>
<organism evidence="3 4">
    <name type="scientific">Pleurostoma richardsiae</name>
    <dbReference type="NCBI Taxonomy" id="41990"/>
    <lineage>
        <taxon>Eukaryota</taxon>
        <taxon>Fungi</taxon>
        <taxon>Dikarya</taxon>
        <taxon>Ascomycota</taxon>
        <taxon>Pezizomycotina</taxon>
        <taxon>Sordariomycetes</taxon>
        <taxon>Sordariomycetidae</taxon>
        <taxon>Calosphaeriales</taxon>
        <taxon>Pleurostomataceae</taxon>
        <taxon>Pleurostoma</taxon>
    </lineage>
</organism>
<sequence length="251" mass="27763">MTYHLYITLKNYSSWSMRLWVLMHACNIPFEETLIVFEEGVAVQKEFLKVSPTALVPCLHDLAQGGGGDDDGLVVWESLAIVEYLAEREPSAGIWPTDVAARAFARSACAEVHAGFSALRSQMSMNIGLRVEIGVDEPGLPELRRDLARLDALWREGLGRFGGPWLAGREFTAADAFYVPVATRLQTFMVKEGTGEGEMSAEGMAYAGRLLGHEASRAWIEDGLKETTRERGHDEETVQGRRVVADYRAQA</sequence>
<dbReference type="GO" id="GO:0004364">
    <property type="term" value="F:glutathione transferase activity"/>
    <property type="evidence" value="ECO:0007669"/>
    <property type="project" value="TreeGrafter"/>
</dbReference>
<dbReference type="SFLD" id="SFLDG00358">
    <property type="entry name" value="Main_(cytGST)"/>
    <property type="match status" value="1"/>
</dbReference>
<dbReference type="Pfam" id="PF13410">
    <property type="entry name" value="GST_C_2"/>
    <property type="match status" value="1"/>
</dbReference>
<dbReference type="GO" id="GO:0016034">
    <property type="term" value="F:maleylacetoacetate isomerase activity"/>
    <property type="evidence" value="ECO:0007669"/>
    <property type="project" value="TreeGrafter"/>
</dbReference>
<dbReference type="Gene3D" id="3.40.30.10">
    <property type="entry name" value="Glutaredoxin"/>
    <property type="match status" value="1"/>
</dbReference>
<keyword evidence="4" id="KW-1185">Reference proteome</keyword>
<dbReference type="InterPro" id="IPR040079">
    <property type="entry name" value="Glutathione_S-Trfase"/>
</dbReference>